<reference evidence="1 2" key="1">
    <citation type="journal article" date="2021" name="Commun. Biol.">
        <title>The genome of Shorea leprosula (Dipterocarpaceae) highlights the ecological relevance of drought in aseasonal tropical rainforests.</title>
        <authorList>
            <person name="Ng K.K.S."/>
            <person name="Kobayashi M.J."/>
            <person name="Fawcett J.A."/>
            <person name="Hatakeyama M."/>
            <person name="Paape T."/>
            <person name="Ng C.H."/>
            <person name="Ang C.C."/>
            <person name="Tnah L.H."/>
            <person name="Lee C.T."/>
            <person name="Nishiyama T."/>
            <person name="Sese J."/>
            <person name="O'Brien M.J."/>
            <person name="Copetti D."/>
            <person name="Mohd Noor M.I."/>
            <person name="Ong R.C."/>
            <person name="Putra M."/>
            <person name="Sireger I.Z."/>
            <person name="Indrioko S."/>
            <person name="Kosugi Y."/>
            <person name="Izuno A."/>
            <person name="Isagi Y."/>
            <person name="Lee S.L."/>
            <person name="Shimizu K.K."/>
        </authorList>
    </citation>
    <scope>NUCLEOTIDE SEQUENCE [LARGE SCALE GENOMIC DNA]</scope>
    <source>
        <strain evidence="1">214</strain>
    </source>
</reference>
<dbReference type="AlphaFoldDB" id="A0AAV5IIW7"/>
<sequence length="51" mass="5708">MLACCKFNKGHSIFYLLSLSHSFSLSTISGSEVKDGETMESDELEGYPFRD</sequence>
<evidence type="ECO:0000313" key="2">
    <source>
        <dbReference type="Proteomes" id="UP001054252"/>
    </source>
</evidence>
<organism evidence="1 2">
    <name type="scientific">Rubroshorea leprosula</name>
    <dbReference type="NCBI Taxonomy" id="152421"/>
    <lineage>
        <taxon>Eukaryota</taxon>
        <taxon>Viridiplantae</taxon>
        <taxon>Streptophyta</taxon>
        <taxon>Embryophyta</taxon>
        <taxon>Tracheophyta</taxon>
        <taxon>Spermatophyta</taxon>
        <taxon>Magnoliopsida</taxon>
        <taxon>eudicotyledons</taxon>
        <taxon>Gunneridae</taxon>
        <taxon>Pentapetalae</taxon>
        <taxon>rosids</taxon>
        <taxon>malvids</taxon>
        <taxon>Malvales</taxon>
        <taxon>Dipterocarpaceae</taxon>
        <taxon>Rubroshorea</taxon>
    </lineage>
</organism>
<name>A0AAV5IIW7_9ROSI</name>
<gene>
    <name evidence="1" type="ORF">SLEP1_g10911</name>
</gene>
<evidence type="ECO:0000313" key="1">
    <source>
        <dbReference type="EMBL" id="GKU97828.1"/>
    </source>
</evidence>
<proteinExistence type="predicted"/>
<dbReference type="EMBL" id="BPVZ01000012">
    <property type="protein sequence ID" value="GKU97828.1"/>
    <property type="molecule type" value="Genomic_DNA"/>
</dbReference>
<keyword evidence="2" id="KW-1185">Reference proteome</keyword>
<protein>
    <submittedName>
        <fullName evidence="1">Uncharacterized protein</fullName>
    </submittedName>
</protein>
<comment type="caution">
    <text evidence="1">The sequence shown here is derived from an EMBL/GenBank/DDBJ whole genome shotgun (WGS) entry which is preliminary data.</text>
</comment>
<dbReference type="Proteomes" id="UP001054252">
    <property type="component" value="Unassembled WGS sequence"/>
</dbReference>
<accession>A0AAV5IIW7</accession>